<dbReference type="KEGG" id="pacr:FXN63_25475"/>
<dbReference type="EMBL" id="CP043046">
    <property type="protein sequence ID" value="QEI08828.1"/>
    <property type="molecule type" value="Genomic_DNA"/>
</dbReference>
<dbReference type="OrthoDB" id="581532at2"/>
<evidence type="ECO:0000313" key="3">
    <source>
        <dbReference type="Proteomes" id="UP000325161"/>
    </source>
</evidence>
<accession>A0A5C0B257</accession>
<dbReference type="InterPro" id="IPR005302">
    <property type="entry name" value="MoCF_Sase_C"/>
</dbReference>
<dbReference type="InterPro" id="IPR011037">
    <property type="entry name" value="Pyrv_Knase-like_insert_dom_sf"/>
</dbReference>
<dbReference type="InterPro" id="IPR005303">
    <property type="entry name" value="MOCOS_middle"/>
</dbReference>
<name>A0A5C0B257_9BURK</name>
<protein>
    <submittedName>
        <fullName evidence="2">MOSC domain-containing protein</fullName>
    </submittedName>
</protein>
<feature type="domain" description="MOSC" evidence="1">
    <location>
        <begin position="141"/>
        <end position="287"/>
    </location>
</feature>
<reference evidence="2 3" key="1">
    <citation type="submission" date="2019-08" db="EMBL/GenBank/DDBJ databases">
        <title>Amphibian skin-associated Pigmentiphaga: genome sequence and occurrence across geography and hosts.</title>
        <authorList>
            <person name="Bletz M.C."/>
            <person name="Bunk B."/>
            <person name="Sproeer C."/>
            <person name="Biwer P."/>
            <person name="Reiter S."/>
            <person name="Rabemananjara F.C.E."/>
            <person name="Schulz S."/>
            <person name="Overmann J."/>
            <person name="Vences M."/>
        </authorList>
    </citation>
    <scope>NUCLEOTIDE SEQUENCE [LARGE SCALE GENOMIC DNA]</scope>
    <source>
        <strain evidence="2 3">Mada1488</strain>
    </source>
</reference>
<dbReference type="SUPFAM" id="SSF141673">
    <property type="entry name" value="MOSC N-terminal domain-like"/>
    <property type="match status" value="1"/>
</dbReference>
<dbReference type="GO" id="GO:0003824">
    <property type="term" value="F:catalytic activity"/>
    <property type="evidence" value="ECO:0007669"/>
    <property type="project" value="InterPro"/>
</dbReference>
<dbReference type="GO" id="GO:0030170">
    <property type="term" value="F:pyridoxal phosphate binding"/>
    <property type="evidence" value="ECO:0007669"/>
    <property type="project" value="InterPro"/>
</dbReference>
<sequence>MSITISGLFVYPIKSCGGVSLRESELGEGGLRYDRNWMVVDADGKFLTQRSHPKMALVRTELKFSELVIRAPGMLRLDILRDVIEDDDSVKVRVKVWRDEVDAVDEGDLAAHWFSTFLGEPCRLVKIHPDARRIADVARVDAWLEAHPEEAEGIARENVYAFADGFPILVANQQSLEDLNGRLRDGGHAPIAHDRFRPNIVLNGLDAFDEDYVVRLTIGDVSLALVKPCTRCEVPNTDQHTGDVGVEPMGTLSGFRSHDIGITYGVNAVVSAPAGAVLKVGDSVEAALNF</sequence>
<keyword evidence="3" id="KW-1185">Reference proteome</keyword>
<dbReference type="AlphaFoldDB" id="A0A5C0B257"/>
<dbReference type="PROSITE" id="PS51340">
    <property type="entry name" value="MOSC"/>
    <property type="match status" value="1"/>
</dbReference>
<dbReference type="GO" id="GO:0030151">
    <property type="term" value="F:molybdenum ion binding"/>
    <property type="evidence" value="ECO:0007669"/>
    <property type="project" value="InterPro"/>
</dbReference>
<dbReference type="Pfam" id="PF03473">
    <property type="entry name" value="MOSC"/>
    <property type="match status" value="1"/>
</dbReference>
<dbReference type="PANTHER" id="PTHR14237">
    <property type="entry name" value="MOLYBDOPTERIN COFACTOR SULFURASE MOSC"/>
    <property type="match status" value="1"/>
</dbReference>
<evidence type="ECO:0000313" key="2">
    <source>
        <dbReference type="EMBL" id="QEI08828.1"/>
    </source>
</evidence>
<gene>
    <name evidence="2" type="ORF">FXN63_25475</name>
</gene>
<evidence type="ECO:0000259" key="1">
    <source>
        <dbReference type="PROSITE" id="PS51340"/>
    </source>
</evidence>
<dbReference type="SUPFAM" id="SSF50800">
    <property type="entry name" value="PK beta-barrel domain-like"/>
    <property type="match status" value="1"/>
</dbReference>
<dbReference type="Proteomes" id="UP000325161">
    <property type="component" value="Chromosome"/>
</dbReference>
<dbReference type="PANTHER" id="PTHR14237:SF19">
    <property type="entry name" value="MITOCHONDRIAL AMIDOXIME REDUCING COMPONENT 1"/>
    <property type="match status" value="1"/>
</dbReference>
<dbReference type="RefSeq" id="WP_148818341.1">
    <property type="nucleotide sequence ID" value="NZ_CP043046.1"/>
</dbReference>
<organism evidence="2 3">
    <name type="scientific">Pigmentiphaga aceris</name>
    <dbReference type="NCBI Taxonomy" id="1940612"/>
    <lineage>
        <taxon>Bacteria</taxon>
        <taxon>Pseudomonadati</taxon>
        <taxon>Pseudomonadota</taxon>
        <taxon>Betaproteobacteria</taxon>
        <taxon>Burkholderiales</taxon>
        <taxon>Alcaligenaceae</taxon>
        <taxon>Pigmentiphaga</taxon>
    </lineage>
</organism>
<dbReference type="Pfam" id="PF03476">
    <property type="entry name" value="MOSC_N"/>
    <property type="match status" value="1"/>
</dbReference>
<proteinExistence type="predicted"/>